<dbReference type="GO" id="GO:0003677">
    <property type="term" value="F:DNA binding"/>
    <property type="evidence" value="ECO:0007669"/>
    <property type="project" value="InterPro"/>
</dbReference>
<feature type="domain" description="Resolvase/invertase-type recombinase catalytic" evidence="1">
    <location>
        <begin position="2"/>
        <end position="148"/>
    </location>
</feature>
<dbReference type="PROSITE" id="PS51737">
    <property type="entry name" value="RECOMBINASE_DNA_BIND"/>
    <property type="match status" value="1"/>
</dbReference>
<organism evidence="3 4">
    <name type="scientific">Anaerocolumna sedimenticola</name>
    <dbReference type="NCBI Taxonomy" id="2696063"/>
    <lineage>
        <taxon>Bacteria</taxon>
        <taxon>Bacillati</taxon>
        <taxon>Bacillota</taxon>
        <taxon>Clostridia</taxon>
        <taxon>Lachnospirales</taxon>
        <taxon>Lachnospiraceae</taxon>
        <taxon>Anaerocolumna</taxon>
    </lineage>
</organism>
<dbReference type="CDD" id="cd00338">
    <property type="entry name" value="Ser_Recombinase"/>
    <property type="match status" value="1"/>
</dbReference>
<evidence type="ECO:0000313" key="4">
    <source>
        <dbReference type="Proteomes" id="UP000464314"/>
    </source>
</evidence>
<gene>
    <name evidence="3" type="ORF">Ana3638_04005</name>
</gene>
<dbReference type="AlphaFoldDB" id="A0A6P1TJF7"/>
<dbReference type="PANTHER" id="PTHR30461">
    <property type="entry name" value="DNA-INVERTASE FROM LAMBDOID PROPHAGE"/>
    <property type="match status" value="1"/>
</dbReference>
<dbReference type="InterPro" id="IPR011109">
    <property type="entry name" value="DNA_bind_recombinase_dom"/>
</dbReference>
<feature type="domain" description="Recombinase" evidence="2">
    <location>
        <begin position="154"/>
        <end position="281"/>
    </location>
</feature>
<dbReference type="GO" id="GO:0000150">
    <property type="term" value="F:DNA strand exchange activity"/>
    <property type="evidence" value="ECO:0007669"/>
    <property type="project" value="InterPro"/>
</dbReference>
<dbReference type="Pfam" id="PF07508">
    <property type="entry name" value="Recombinase"/>
    <property type="match status" value="1"/>
</dbReference>
<dbReference type="SMART" id="SM00857">
    <property type="entry name" value="Resolvase"/>
    <property type="match status" value="1"/>
</dbReference>
<dbReference type="Pfam" id="PF00239">
    <property type="entry name" value="Resolvase"/>
    <property type="match status" value="1"/>
</dbReference>
<dbReference type="SUPFAM" id="SSF53041">
    <property type="entry name" value="Resolvase-like"/>
    <property type="match status" value="1"/>
</dbReference>
<evidence type="ECO:0000313" key="3">
    <source>
        <dbReference type="EMBL" id="QHQ60046.1"/>
    </source>
</evidence>
<dbReference type="Pfam" id="PF13408">
    <property type="entry name" value="Zn_ribbon_recom"/>
    <property type="match status" value="1"/>
</dbReference>
<dbReference type="InterPro" id="IPR050639">
    <property type="entry name" value="SSR_resolvase"/>
</dbReference>
<evidence type="ECO:0000259" key="2">
    <source>
        <dbReference type="PROSITE" id="PS51737"/>
    </source>
</evidence>
<name>A0A6P1TJF7_9FIRM</name>
<evidence type="ECO:0000259" key="1">
    <source>
        <dbReference type="PROSITE" id="PS51736"/>
    </source>
</evidence>
<dbReference type="RefSeq" id="WP_161836882.1">
    <property type="nucleotide sequence ID" value="NZ_CP048000.1"/>
</dbReference>
<dbReference type="InterPro" id="IPR025827">
    <property type="entry name" value="Zn_ribbon_recom_dom"/>
</dbReference>
<proteinExistence type="predicted"/>
<dbReference type="PROSITE" id="PS51736">
    <property type="entry name" value="RECOMBINASES_3"/>
    <property type="match status" value="1"/>
</dbReference>
<dbReference type="Gene3D" id="3.40.50.1390">
    <property type="entry name" value="Resolvase, N-terminal catalytic domain"/>
    <property type="match status" value="1"/>
</dbReference>
<dbReference type="InterPro" id="IPR038109">
    <property type="entry name" value="DNA_bind_recomb_sf"/>
</dbReference>
<dbReference type="PANTHER" id="PTHR30461:SF23">
    <property type="entry name" value="DNA RECOMBINASE-RELATED"/>
    <property type="match status" value="1"/>
</dbReference>
<dbReference type="InterPro" id="IPR006119">
    <property type="entry name" value="Resolv_N"/>
</dbReference>
<reference evidence="3 4" key="1">
    <citation type="submission" date="2020-01" db="EMBL/GenBank/DDBJ databases">
        <title>Genome analysis of Anaerocolumna sp. CBA3638.</title>
        <authorList>
            <person name="Kim J."/>
            <person name="Roh S.W."/>
        </authorList>
    </citation>
    <scope>NUCLEOTIDE SEQUENCE [LARGE SCALE GENOMIC DNA]</scope>
    <source>
        <strain evidence="3 4">CBA3638</strain>
    </source>
</reference>
<protein>
    <submittedName>
        <fullName evidence="3">Recombinase family protein</fullName>
    </submittedName>
</protein>
<keyword evidence="4" id="KW-1185">Reference proteome</keyword>
<dbReference type="EMBL" id="CP048000">
    <property type="protein sequence ID" value="QHQ60046.1"/>
    <property type="molecule type" value="Genomic_DNA"/>
</dbReference>
<dbReference type="Proteomes" id="UP000464314">
    <property type="component" value="Chromosome"/>
</dbReference>
<sequence>MKAVAYCRVSTNKDEQLDSLESQQNFFAEYAARNAYELVNIYADEGKSGTKIKNRTQLLKLLADAGLGKFEIVLIKDISRLARNTVDFLTSIRKLKALNIRVIFVNYDQTSSDSSEFMLTMLSAIAQEESANTSKRVRFGKKQNAEHGRVPNLIYGYDKIPGDYFHLNINQEEAAVVSRIYDLYTNKNLGTNRIASILNQEGIRTKRNCSWTQNAVNRILSNEIYVGKVINGKQEIEDFLTGKRKSRNESQWMIIANPDLRIISDAVFIKAKQIRNKRMNAFPKDTGSSRYILSQLVKCKCCGSTFRRLVRTYKNTYVTWVCNGRNSNGTNFCSNTTSIDEIKLLDSIKSYFITILKNNPETCRNFLKEYNKKLKRKERFSDKEKENAARINKLNREKQKYMEMYANDILTMEELKNKINSIYEKIKECRQTVQEIRKIYNPPACNLELPLYLEELFKDSNAASVLLLRNLLDRIEVDINGNIDIYLGVYSDMKEKDP</sequence>
<dbReference type="InterPro" id="IPR036162">
    <property type="entry name" value="Resolvase-like_N_sf"/>
</dbReference>
<dbReference type="KEGG" id="anr:Ana3638_04005"/>
<accession>A0A6P1TJF7</accession>
<dbReference type="Gene3D" id="3.90.1750.20">
    <property type="entry name" value="Putative Large Serine Recombinase, Chain B, Domain 2"/>
    <property type="match status" value="1"/>
</dbReference>